<evidence type="ECO:0000313" key="3">
    <source>
        <dbReference type="Proteomes" id="UP000242288"/>
    </source>
</evidence>
<dbReference type="AlphaFoldDB" id="A0A2J6WM87"/>
<gene>
    <name evidence="2" type="ORF">C0186_03710</name>
</gene>
<organism evidence="2 3">
    <name type="scientific">Thermodesulfovibrio aggregans</name>
    <dbReference type="NCBI Taxonomy" id="86166"/>
    <lineage>
        <taxon>Bacteria</taxon>
        <taxon>Pseudomonadati</taxon>
        <taxon>Nitrospirota</taxon>
        <taxon>Thermodesulfovibrionia</taxon>
        <taxon>Thermodesulfovibrionales</taxon>
        <taxon>Thermodesulfovibrionaceae</taxon>
        <taxon>Thermodesulfovibrio</taxon>
    </lineage>
</organism>
<dbReference type="Proteomes" id="UP000242288">
    <property type="component" value="Unassembled WGS sequence"/>
</dbReference>
<dbReference type="Pfam" id="PF07238">
    <property type="entry name" value="PilZ"/>
    <property type="match status" value="1"/>
</dbReference>
<reference evidence="2 3" key="1">
    <citation type="submission" date="2018-01" db="EMBL/GenBank/DDBJ databases">
        <title>Metagenomic assembled genomes from two thermal pools in the Uzon Caldera, Kamchatka, Russia.</title>
        <authorList>
            <person name="Wilkins L."/>
            <person name="Ettinger C."/>
        </authorList>
    </citation>
    <scope>NUCLEOTIDE SEQUENCE [LARGE SCALE GENOMIC DNA]</scope>
    <source>
        <strain evidence="2">ZAV-04</strain>
    </source>
</reference>
<protein>
    <recommendedName>
        <fullName evidence="1">PilZ domain-containing protein</fullName>
    </recommendedName>
</protein>
<name>A0A2J6WM87_9BACT</name>
<dbReference type="EMBL" id="PNIO01000029">
    <property type="protein sequence ID" value="PMP71471.1"/>
    <property type="molecule type" value="Genomic_DNA"/>
</dbReference>
<accession>A0A2J6WM87</accession>
<evidence type="ECO:0000313" key="2">
    <source>
        <dbReference type="EMBL" id="PMP71471.1"/>
    </source>
</evidence>
<feature type="domain" description="PilZ" evidence="1">
    <location>
        <begin position="90"/>
        <end position="165"/>
    </location>
</feature>
<comment type="caution">
    <text evidence="2">The sequence shown here is derived from an EMBL/GenBank/DDBJ whole genome shotgun (WGS) entry which is preliminary data.</text>
</comment>
<dbReference type="InterPro" id="IPR009875">
    <property type="entry name" value="PilZ_domain"/>
</dbReference>
<dbReference type="GO" id="GO:0035438">
    <property type="term" value="F:cyclic-di-GMP binding"/>
    <property type="evidence" value="ECO:0007669"/>
    <property type="project" value="InterPro"/>
</dbReference>
<sequence>MINMEESYQKMREFSRVDAVIPLQVRLICPEERQKIKARIFGEVSFFSAPVDEPADKALAQWIKLINSKLDYLISLWSLRQEGFCELPLTEVNISGGGMSFISHVCYSKGDILELKMVLESPQSIAMFVYGEVVKCERINNSYKIAVKFINIDEDIRDYIVRFVFHRQRQLIRQKREI</sequence>
<evidence type="ECO:0000259" key="1">
    <source>
        <dbReference type="Pfam" id="PF07238"/>
    </source>
</evidence>
<proteinExistence type="predicted"/>
<dbReference type="Gene3D" id="2.40.10.220">
    <property type="entry name" value="predicted glycosyltransferase like domains"/>
    <property type="match status" value="1"/>
</dbReference>